<keyword evidence="3" id="KW-1185">Reference proteome</keyword>
<evidence type="ECO:0008006" key="4">
    <source>
        <dbReference type="Google" id="ProtNLM"/>
    </source>
</evidence>
<feature type="region of interest" description="Disordered" evidence="1">
    <location>
        <begin position="278"/>
        <end position="297"/>
    </location>
</feature>
<proteinExistence type="predicted"/>
<evidence type="ECO:0000313" key="3">
    <source>
        <dbReference type="Proteomes" id="UP001628156"/>
    </source>
</evidence>
<evidence type="ECO:0000313" key="2">
    <source>
        <dbReference type="EMBL" id="GAB1220687.1"/>
    </source>
</evidence>
<protein>
    <recommendedName>
        <fullName evidence="4">Chorein N-terminal domain-containing protein</fullName>
    </recommendedName>
</protein>
<gene>
    <name evidence="2" type="ORF">ENUP19_0057G0019</name>
</gene>
<organism evidence="2 3">
    <name type="scientific">Entamoeba nuttalli</name>
    <dbReference type="NCBI Taxonomy" id="412467"/>
    <lineage>
        <taxon>Eukaryota</taxon>
        <taxon>Amoebozoa</taxon>
        <taxon>Evosea</taxon>
        <taxon>Archamoebae</taxon>
        <taxon>Mastigamoebida</taxon>
        <taxon>Entamoebidae</taxon>
        <taxon>Entamoeba</taxon>
    </lineage>
</organism>
<dbReference type="Proteomes" id="UP001628156">
    <property type="component" value="Unassembled WGS sequence"/>
</dbReference>
<comment type="caution">
    <text evidence="2">The sequence shown here is derived from an EMBL/GenBank/DDBJ whole genome shotgun (WGS) entry which is preliminary data.</text>
</comment>
<accession>A0ABQ0DCV8</accession>
<dbReference type="EMBL" id="BAAFRS010000057">
    <property type="protein sequence ID" value="GAB1220687.1"/>
    <property type="molecule type" value="Genomic_DNA"/>
</dbReference>
<sequence>MDEIRLSFQEQDKRPINVLFIGSKKEECISLSGICDYLINLFRGSKCKGCVNVSCDEVSIFINKDLVEFCQKFTSKNQTLVLNLLSRQLKSLTQPPTDLVETISDNGNQPSGGLFSSVGNYVSGFFNYLLPSVEEQSEREKTIKEEIMRNKKQNNAPKQSPVADLKTSSVLIKLYIGEVENGVCIEMNVSCLSTLDKKYEIKTIKSTIGGKKFLEIENGVGEIVMTQKTNNDFNIDIQGIIKITLDVMNIEMVKQQIFSIMDELGKFLSVLQSINNKTPKEEQKDDENQHETSEQQTTNINIKLNQIELTCCYGENKLEMKVLVTENEKQPFIKIIQAQQTTISVKAERLEMEIGTKKSIIKDIDITIQEGIKKEPSIGIMQPLFRNGNDSTMFHDNTRIEDIPKVENGFVQINQEEMNKLKKVFEMSETCIMVNIQRISLDIETKELVILNKMTDYITKFIIECCQKMLEPIKQENDIQQRKERSIVEEQDDVYEKGCDFDKIIKIIQERNKAVRDTYIYCNVDCIEIILRNNTESMKMTMNGIEMINPQNIFGLGLTLTYYQVEEIEIKMNYIQQGWIDKVEKQQQTIIMNGRNSSFTFINHEVKNTEFEDVIHYFKPRNMNKASLYQFSFIRMTSGYSFEEFFRLCSLLMSMSSSSSSESYQIDNNSKDSIIEDYSHSFFTVDNFRLLVEQIKGVPLQNTTSITIKLNKLFGHYISNQNEMIGQIESKIELNQIEVGLSCNFKYGKRTEIYVPSLNISGEMDIQTISKLINTIMMIMTFVNPYQQPTETKVGNNKTQKTMKWKEWYEKNLITLTRIERKYDYECINEMINIRKKGIKLVNETHLLLGNDIEPSDKNSSQYDTTIILDTTNGESIKTQENESFLKTYRKEQTQNTQRKKEINTNQTSCIIEIKVFTIHLKLTMEKEDFLSVDFEHMEMNVVVDNNGATDVCCNLYKVNISSNKEKGPIFQLDTTKTPLQIAFKTIVPKKLNGAKDEMGCSIGLYNNGCKLNIRLSVKVLKQLYSMIKSCSVENNPLPKFVQEITPPPMLINLEFLEIQPIEGNFKIEGGIDLLKNTFSVPSTLLKIENICGDINSLLNGIATSIEDKAMKKLYPLFLWILSGLFPQFANISGVKSFISSLLTSFSK</sequence>
<evidence type="ECO:0000256" key="1">
    <source>
        <dbReference type="SAM" id="MobiDB-lite"/>
    </source>
</evidence>
<reference evidence="2 3" key="1">
    <citation type="journal article" date="2019" name="PLoS Negl. Trop. Dis.">
        <title>Whole genome sequencing of Entamoeba nuttalli reveals mammalian host-related molecular signatures and a novel octapeptide-repeat surface protein.</title>
        <authorList>
            <person name="Tanaka M."/>
            <person name="Makiuchi T."/>
            <person name="Komiyama T."/>
            <person name="Shiina T."/>
            <person name="Osaki K."/>
            <person name="Tachibana H."/>
        </authorList>
    </citation>
    <scope>NUCLEOTIDE SEQUENCE [LARGE SCALE GENOMIC DNA]</scope>
    <source>
        <strain evidence="2 3">P19-061405</strain>
    </source>
</reference>
<name>A0ABQ0DCV8_9EUKA</name>
<feature type="compositionally biased region" description="Basic and acidic residues" evidence="1">
    <location>
        <begin position="278"/>
        <end position="293"/>
    </location>
</feature>